<keyword evidence="5" id="KW-0067">ATP-binding</keyword>
<dbReference type="InterPro" id="IPR000705">
    <property type="entry name" value="Galactokinase"/>
</dbReference>
<dbReference type="NCBIfam" id="TIGR00131">
    <property type="entry name" value="gal_kin"/>
    <property type="match status" value="1"/>
</dbReference>
<evidence type="ECO:0000256" key="3">
    <source>
        <dbReference type="ARBA" id="ARBA00022741"/>
    </source>
</evidence>
<dbReference type="Gene3D" id="1.20.1440.340">
    <property type="match status" value="1"/>
</dbReference>
<keyword evidence="2" id="KW-0808">Transferase</keyword>
<dbReference type="InterPro" id="IPR036554">
    <property type="entry name" value="GHMP_kinase_C_sf"/>
</dbReference>
<reference evidence="10 11" key="1">
    <citation type="journal article" date="2018" name="Sci. Rep.">
        <title>Raphidocelis subcapitata (=Pseudokirchneriella subcapitata) provides an insight into genome evolution and environmental adaptations in the Sphaeropleales.</title>
        <authorList>
            <person name="Suzuki S."/>
            <person name="Yamaguchi H."/>
            <person name="Nakajima N."/>
            <person name="Kawachi M."/>
        </authorList>
    </citation>
    <scope>NUCLEOTIDE SEQUENCE [LARGE SCALE GENOMIC DNA]</scope>
    <source>
        <strain evidence="10 11">NIES-35</strain>
    </source>
</reference>
<dbReference type="Pfam" id="PF00288">
    <property type="entry name" value="GHMP_kinases_N"/>
    <property type="match status" value="1"/>
</dbReference>
<evidence type="ECO:0000256" key="6">
    <source>
        <dbReference type="SAM" id="MobiDB-lite"/>
    </source>
</evidence>
<organism evidence="10 11">
    <name type="scientific">Raphidocelis subcapitata</name>
    <dbReference type="NCBI Taxonomy" id="307507"/>
    <lineage>
        <taxon>Eukaryota</taxon>
        <taxon>Viridiplantae</taxon>
        <taxon>Chlorophyta</taxon>
        <taxon>core chlorophytes</taxon>
        <taxon>Chlorophyceae</taxon>
        <taxon>CS clade</taxon>
        <taxon>Sphaeropleales</taxon>
        <taxon>Selenastraceae</taxon>
        <taxon>Raphidocelis</taxon>
    </lineage>
</organism>
<feature type="domain" description="GHMP kinase N-terminal" evidence="7">
    <location>
        <begin position="128"/>
        <end position="213"/>
    </location>
</feature>
<evidence type="ECO:0000313" key="11">
    <source>
        <dbReference type="Proteomes" id="UP000247498"/>
    </source>
</evidence>
<evidence type="ECO:0000256" key="1">
    <source>
        <dbReference type="ARBA" id="ARBA00006566"/>
    </source>
</evidence>
<dbReference type="PROSITE" id="PS00627">
    <property type="entry name" value="GHMP_KINASES_ATP"/>
    <property type="match status" value="1"/>
</dbReference>
<name>A0A2V0NS67_9CHLO</name>
<evidence type="ECO:0000256" key="2">
    <source>
        <dbReference type="ARBA" id="ARBA00022679"/>
    </source>
</evidence>
<keyword evidence="3" id="KW-0547">Nucleotide-binding</keyword>
<feature type="domain" description="Galactokinase N-terminal" evidence="9">
    <location>
        <begin position="34"/>
        <end position="82"/>
    </location>
</feature>
<comment type="similarity">
    <text evidence="1">Belongs to the GHMP kinase family. GalK subfamily.</text>
</comment>
<dbReference type="InterPro" id="IPR006203">
    <property type="entry name" value="GHMP_knse_ATP-bd_CS"/>
</dbReference>
<dbReference type="FunCoup" id="A0A2V0NS67">
    <property type="interactions" value="2109"/>
</dbReference>
<comment type="caution">
    <text evidence="10">The sequence shown here is derived from an EMBL/GenBank/DDBJ whole genome shotgun (WGS) entry which is preliminary data.</text>
</comment>
<dbReference type="InterPro" id="IPR019539">
    <property type="entry name" value="GalKase_N"/>
</dbReference>
<dbReference type="GO" id="GO:0004335">
    <property type="term" value="F:galactokinase activity"/>
    <property type="evidence" value="ECO:0007669"/>
    <property type="project" value="InterPro"/>
</dbReference>
<dbReference type="Pfam" id="PF10509">
    <property type="entry name" value="GalKase_gal_bdg"/>
    <property type="match status" value="1"/>
</dbReference>
<gene>
    <name evidence="10" type="ORF">Rsub_03302</name>
</gene>
<feature type="compositionally biased region" description="Basic and acidic residues" evidence="6">
    <location>
        <begin position="507"/>
        <end position="518"/>
    </location>
</feature>
<dbReference type="Pfam" id="PF08544">
    <property type="entry name" value="GHMP_kinases_C"/>
    <property type="match status" value="1"/>
</dbReference>
<dbReference type="PRINTS" id="PR00959">
    <property type="entry name" value="MEVGALKINASE"/>
</dbReference>
<dbReference type="GO" id="GO:0006012">
    <property type="term" value="P:galactose metabolic process"/>
    <property type="evidence" value="ECO:0007669"/>
    <property type="project" value="InterPro"/>
</dbReference>
<keyword evidence="11" id="KW-1185">Reference proteome</keyword>
<dbReference type="OrthoDB" id="187738at2759"/>
<dbReference type="GO" id="GO:0005829">
    <property type="term" value="C:cytosol"/>
    <property type="evidence" value="ECO:0007669"/>
    <property type="project" value="TreeGrafter"/>
</dbReference>
<feature type="region of interest" description="Disordered" evidence="6">
    <location>
        <begin position="497"/>
        <end position="518"/>
    </location>
</feature>
<sequence length="518" mass="54504">MASDPVPEYKEIESVYGLEGAPAATHRLQRLAAAFRKQFGADPELFARAPGRVNLIGEHIDYEGYGVLPMALRLDTVVAIRRGGDRLVVANLDAEKFPVVEYGTDPAQAVDTAHHVWANYFLAAYKGVYDFLASKGADPPAPVGLQVMVHGVVPLAGGLSSSAAIVCSSALAVMAVRGVHPTKGEVADFTCKAERYVGVTSGGMDQAISVMGQPGVAKLVEFNPVRAEDVHLPPGATFVIANSLTVSKKQETADRRYNLRVVECRLAAALIARKLGAPPAAAAAVRTLREVEPAVAEKFGPGLKGKLRAVDELLERGNYLQDKIEADLGVPLSELFAGEPSPLRVVGVVAGEGFKLRDRAAHVYSEADRVYKFRAAAEDESSGAEALPRLGALMDASHASCARLYECSCPELDTLVGVAKAAGAIGSRLTGAGWGGCTVSLVRHGDVGPFMAALRENYYSPLLASGRVTEGGMGEVLFASPPSSGAAVLRIKLAPSEGEEGAAVEAPARERKREPVMA</sequence>
<dbReference type="Proteomes" id="UP000247498">
    <property type="component" value="Unassembled WGS sequence"/>
</dbReference>
<dbReference type="PRINTS" id="PR00473">
    <property type="entry name" value="GALCTOKINASE"/>
</dbReference>
<dbReference type="InterPro" id="IPR014721">
    <property type="entry name" value="Ribsml_uS5_D2-typ_fold_subgr"/>
</dbReference>
<dbReference type="Gene3D" id="3.30.70.3170">
    <property type="match status" value="1"/>
</dbReference>
<dbReference type="SUPFAM" id="SSF54211">
    <property type="entry name" value="Ribosomal protein S5 domain 2-like"/>
    <property type="match status" value="1"/>
</dbReference>
<evidence type="ECO:0000256" key="5">
    <source>
        <dbReference type="ARBA" id="ARBA00022840"/>
    </source>
</evidence>
<dbReference type="InParanoid" id="A0A2V0NS67"/>
<accession>A0A2V0NS67</accession>
<dbReference type="EMBL" id="BDRX01000015">
    <property type="protein sequence ID" value="GBF90169.1"/>
    <property type="molecule type" value="Genomic_DNA"/>
</dbReference>
<keyword evidence="4 10" id="KW-0418">Kinase</keyword>
<evidence type="ECO:0000259" key="7">
    <source>
        <dbReference type="Pfam" id="PF00288"/>
    </source>
</evidence>
<evidence type="ECO:0000313" key="10">
    <source>
        <dbReference type="EMBL" id="GBF90169.1"/>
    </source>
</evidence>
<evidence type="ECO:0000259" key="9">
    <source>
        <dbReference type="Pfam" id="PF10509"/>
    </source>
</evidence>
<evidence type="ECO:0000256" key="4">
    <source>
        <dbReference type="ARBA" id="ARBA00022777"/>
    </source>
</evidence>
<dbReference type="STRING" id="307507.A0A2V0NS67"/>
<dbReference type="Gene3D" id="3.30.230.10">
    <property type="match status" value="1"/>
</dbReference>
<dbReference type="InterPro" id="IPR013750">
    <property type="entry name" value="GHMP_kinase_C_dom"/>
</dbReference>
<evidence type="ECO:0000259" key="8">
    <source>
        <dbReference type="Pfam" id="PF08544"/>
    </source>
</evidence>
<dbReference type="PIRSF" id="PIRSF000530">
    <property type="entry name" value="Galactokinase"/>
    <property type="match status" value="1"/>
</dbReference>
<dbReference type="SUPFAM" id="SSF55060">
    <property type="entry name" value="GHMP Kinase, C-terminal domain"/>
    <property type="match status" value="1"/>
</dbReference>
<dbReference type="PROSITE" id="PS00106">
    <property type="entry name" value="GALACTOKINASE"/>
    <property type="match status" value="1"/>
</dbReference>
<dbReference type="AlphaFoldDB" id="A0A2V0NS67"/>
<dbReference type="InterPro" id="IPR020568">
    <property type="entry name" value="Ribosomal_Su5_D2-typ_SF"/>
</dbReference>
<dbReference type="InterPro" id="IPR019741">
    <property type="entry name" value="Galactokinase_CS"/>
</dbReference>
<dbReference type="PANTHER" id="PTHR10457:SF7">
    <property type="entry name" value="GALACTOKINASE-RELATED"/>
    <property type="match status" value="1"/>
</dbReference>
<dbReference type="InterPro" id="IPR006204">
    <property type="entry name" value="GHMP_kinase_N_dom"/>
</dbReference>
<dbReference type="PANTHER" id="PTHR10457">
    <property type="entry name" value="MEVALONATE KINASE/GALACTOKINASE"/>
    <property type="match status" value="1"/>
</dbReference>
<dbReference type="InterPro" id="IPR006206">
    <property type="entry name" value="Mevalonate/galactokinase"/>
</dbReference>
<protein>
    <submittedName>
        <fullName evidence="10">Galactokinase</fullName>
    </submittedName>
</protein>
<proteinExistence type="inferred from homology"/>
<dbReference type="GO" id="GO:0005524">
    <property type="term" value="F:ATP binding"/>
    <property type="evidence" value="ECO:0007669"/>
    <property type="project" value="UniProtKB-KW"/>
</dbReference>
<feature type="domain" description="GHMP kinase C-terminal" evidence="8">
    <location>
        <begin position="386"/>
        <end position="459"/>
    </location>
</feature>